<keyword evidence="5 8" id="KW-1133">Transmembrane helix</keyword>
<sequence>MKTKEKPLTITRDDFKIATGEWINKDLPTLLYVFKSVCACLLALSLCMVFNLSMPQTAVFTVFIVMQPFSGPVFSKSFYRLIGTVIGTTMAITFIALFAQDRVAFTLFFALWAGFCAAIGFMARNFMSYGFVMSGYTIAVVTMPIIQTPERVFTFGIDRFFEVIIGLISASFISEVLFPQNLSKSLRRSENNKFNLLMETFSNMKNIFTFNAQAVNFNRDILGTDTLRVNSNFETNINKRDSVYLKRLNYEFSHISTTFLSLRNIINNSKNNEEFITSLQNIYANLEEVLKDFHEKPIDNKNIDNLLFELRRIKQLSYENIEKEKNNLKFENNFELKNDFKTICILINRLQDELYEYCNTYLGFINKDKKIKIDENFVQNIKFSTYSDNLLIMLMIVRATSAMIAMMCLWMVSGWQYAAFGVIPAIANTLLLSTAPNPQGIIKSTIIGATIGLVITPIYNFYIIPSFVTDLPTMCLALTPILAILSLMMILPGKSFIGFGILLVFITTVAVNSSYHSDFAFFFGTAMATIVGLMMSTLSFILFDFTSNSWIESRVRKVLSKQINILIKDDLALQRAKLEMLNFDLMQRYSVVGRLDTNTNSKIFTWILSTVEIGKAIINIRKKATLIEGRKPIQIRLILNYLEKMFDQKDKEDKNVYRKKIEKLMHDLENKKLKSANGQKILNDISTEIGIIYSIIKNREFLPIQGER</sequence>
<feature type="coiled-coil region" evidence="7">
    <location>
        <begin position="276"/>
        <end position="338"/>
    </location>
</feature>
<evidence type="ECO:0000256" key="6">
    <source>
        <dbReference type="ARBA" id="ARBA00023136"/>
    </source>
</evidence>
<feature type="transmembrane region" description="Helical" evidence="8">
    <location>
        <begin position="521"/>
        <end position="543"/>
    </location>
</feature>
<keyword evidence="6 8" id="KW-0472">Membrane</keyword>
<dbReference type="AlphaFoldDB" id="A0A4Q1AKT5"/>
<dbReference type="InterPro" id="IPR006726">
    <property type="entry name" value="PHBA_efflux_AaeB/fusaric-R"/>
</dbReference>
<keyword evidence="7" id="KW-0175">Coiled coil</keyword>
<comment type="caution">
    <text evidence="9">The sequence shown here is derived from an EMBL/GenBank/DDBJ whole genome shotgun (WGS) entry which is preliminary data.</text>
</comment>
<comment type="subcellular location">
    <subcellularLocation>
        <location evidence="1">Cell membrane</location>
        <topology evidence="1">Multi-pass membrane protein</topology>
    </subcellularLocation>
</comment>
<feature type="transmembrane region" description="Helical" evidence="8">
    <location>
        <begin position="159"/>
        <end position="178"/>
    </location>
</feature>
<evidence type="ECO:0000256" key="1">
    <source>
        <dbReference type="ARBA" id="ARBA00004651"/>
    </source>
</evidence>
<dbReference type="GO" id="GO:0005886">
    <property type="term" value="C:plasma membrane"/>
    <property type="evidence" value="ECO:0007669"/>
    <property type="project" value="UniProtKB-SubCell"/>
</dbReference>
<dbReference type="OrthoDB" id="6538131at2"/>
<feature type="transmembrane region" description="Helical" evidence="8">
    <location>
        <begin position="446"/>
        <end position="465"/>
    </location>
</feature>
<name>A0A4Q1AKT5_9BACT</name>
<dbReference type="EMBL" id="PDKK01000006">
    <property type="protein sequence ID" value="RXK05501.1"/>
    <property type="molecule type" value="Genomic_DNA"/>
</dbReference>
<feature type="transmembrane region" description="Helical" evidence="8">
    <location>
        <begin position="390"/>
        <end position="412"/>
    </location>
</feature>
<accession>A0A4Q1AKT5</accession>
<dbReference type="PANTHER" id="PTHR30509">
    <property type="entry name" value="P-HYDROXYBENZOIC ACID EFFLUX PUMP SUBUNIT-RELATED"/>
    <property type="match status" value="1"/>
</dbReference>
<keyword evidence="2" id="KW-0813">Transport</keyword>
<evidence type="ECO:0008006" key="11">
    <source>
        <dbReference type="Google" id="ProtNLM"/>
    </source>
</evidence>
<keyword evidence="10" id="KW-1185">Reference proteome</keyword>
<keyword evidence="4 8" id="KW-0812">Transmembrane</keyword>
<evidence type="ECO:0000256" key="5">
    <source>
        <dbReference type="ARBA" id="ARBA00022989"/>
    </source>
</evidence>
<evidence type="ECO:0000256" key="7">
    <source>
        <dbReference type="SAM" id="Coils"/>
    </source>
</evidence>
<proteinExistence type="predicted"/>
<feature type="transmembrane region" description="Helical" evidence="8">
    <location>
        <begin position="418"/>
        <end position="434"/>
    </location>
</feature>
<organism evidence="9 10">
    <name type="scientific">Halarcobacter ebronensis</name>
    <dbReference type="NCBI Taxonomy" id="1462615"/>
    <lineage>
        <taxon>Bacteria</taxon>
        <taxon>Pseudomonadati</taxon>
        <taxon>Campylobacterota</taxon>
        <taxon>Epsilonproteobacteria</taxon>
        <taxon>Campylobacterales</taxon>
        <taxon>Arcobacteraceae</taxon>
        <taxon>Halarcobacter</taxon>
    </lineage>
</organism>
<evidence type="ECO:0000256" key="8">
    <source>
        <dbReference type="SAM" id="Phobius"/>
    </source>
</evidence>
<dbReference type="GO" id="GO:0022857">
    <property type="term" value="F:transmembrane transporter activity"/>
    <property type="evidence" value="ECO:0007669"/>
    <property type="project" value="InterPro"/>
</dbReference>
<gene>
    <name evidence="9" type="ORF">CRV07_08295</name>
</gene>
<feature type="transmembrane region" description="Helical" evidence="8">
    <location>
        <begin position="129"/>
        <end position="147"/>
    </location>
</feature>
<evidence type="ECO:0000256" key="3">
    <source>
        <dbReference type="ARBA" id="ARBA00022475"/>
    </source>
</evidence>
<evidence type="ECO:0000313" key="10">
    <source>
        <dbReference type="Proteomes" id="UP000289758"/>
    </source>
</evidence>
<feature type="transmembrane region" description="Helical" evidence="8">
    <location>
        <begin position="103"/>
        <end position="122"/>
    </location>
</feature>
<protein>
    <recommendedName>
        <fullName evidence="11">Fusaric acid resistance protein</fullName>
    </recommendedName>
</protein>
<feature type="transmembrane region" description="Helical" evidence="8">
    <location>
        <begin position="77"/>
        <end position="97"/>
    </location>
</feature>
<evidence type="ECO:0000256" key="4">
    <source>
        <dbReference type="ARBA" id="ARBA00022692"/>
    </source>
</evidence>
<evidence type="ECO:0000256" key="2">
    <source>
        <dbReference type="ARBA" id="ARBA00022448"/>
    </source>
</evidence>
<evidence type="ECO:0000313" key="9">
    <source>
        <dbReference type="EMBL" id="RXK05501.1"/>
    </source>
</evidence>
<feature type="transmembrane region" description="Helical" evidence="8">
    <location>
        <begin position="32"/>
        <end position="65"/>
    </location>
</feature>
<dbReference type="Pfam" id="PF04632">
    <property type="entry name" value="FUSC"/>
    <property type="match status" value="1"/>
</dbReference>
<dbReference type="Proteomes" id="UP000289758">
    <property type="component" value="Unassembled WGS sequence"/>
</dbReference>
<dbReference type="PANTHER" id="PTHR30509:SF9">
    <property type="entry name" value="MULTIDRUG RESISTANCE PROTEIN MDTO"/>
    <property type="match status" value="1"/>
</dbReference>
<keyword evidence="3" id="KW-1003">Cell membrane</keyword>
<reference evidence="9 10" key="1">
    <citation type="submission" date="2017-10" db="EMBL/GenBank/DDBJ databases">
        <title>Genomics of the genus Arcobacter.</title>
        <authorList>
            <person name="Perez-Cataluna A."/>
            <person name="Figueras M.J."/>
        </authorList>
    </citation>
    <scope>NUCLEOTIDE SEQUENCE [LARGE SCALE GENOMIC DNA]</scope>
    <source>
        <strain evidence="9 10">CECT 8441</strain>
    </source>
</reference>